<sequence length="270" mass="30075">MSVVTVVYCIDKEYAPYAAVSTCSLNSNTQSPLRVVWIVPCGDEADIIPIAGAVEQKTGLSISVVAASLDHCSNWKATFYFSRAMYLRLMIPAMIQDSRAIYIDADTLVLSDLGPLFSIEMGDKWIAGRLDPQSATAAHTLPRSPGDPYINSGVMLMDLDALRRDDMFEKSKIVYRENEERLFFPDQCLINKYADGRKIVLDTKWNRMVFAPDFTDAGFNEMLAAENPAVLHFVGDVKPWKDNCTTAAIVGLWRHYAAQGRVVDRVSECA</sequence>
<dbReference type="SUPFAM" id="SSF53448">
    <property type="entry name" value="Nucleotide-diphospho-sugar transferases"/>
    <property type="match status" value="1"/>
</dbReference>
<dbReference type="Gene3D" id="3.90.550.10">
    <property type="entry name" value="Spore Coat Polysaccharide Biosynthesis Protein SpsA, Chain A"/>
    <property type="match status" value="1"/>
</dbReference>
<dbReference type="InterPro" id="IPR002495">
    <property type="entry name" value="Glyco_trans_8"/>
</dbReference>
<reference evidence="4" key="1">
    <citation type="submission" date="2016-01" db="EMBL/GenBank/DDBJ databases">
        <authorList>
            <person name="Peeters C."/>
        </authorList>
    </citation>
    <scope>NUCLEOTIDE SEQUENCE [LARGE SCALE GENOMIC DNA]</scope>
    <source>
        <strain evidence="4">LMG 29323</strain>
    </source>
</reference>
<dbReference type="PANTHER" id="PTHR13778:SF47">
    <property type="entry name" value="LIPOPOLYSACCHARIDE 1,3-GALACTOSYLTRANSFERASE"/>
    <property type="match status" value="1"/>
</dbReference>
<keyword evidence="1" id="KW-0328">Glycosyltransferase</keyword>
<evidence type="ECO:0000256" key="3">
    <source>
        <dbReference type="ARBA" id="ARBA00022723"/>
    </source>
</evidence>
<evidence type="ECO:0000313" key="4">
    <source>
        <dbReference type="EMBL" id="SAK51925.1"/>
    </source>
</evidence>
<gene>
    <name evidence="4" type="primary">gspA_2</name>
    <name evidence="4" type="ORF">AWB80_01722</name>
</gene>
<comment type="caution">
    <text evidence="4">The sequence shown here is derived from an EMBL/GenBank/DDBJ whole genome shotgun (WGS) entry which is preliminary data.</text>
</comment>
<dbReference type="CDD" id="cd04194">
    <property type="entry name" value="GT8_A4GalT_like"/>
    <property type="match status" value="1"/>
</dbReference>
<dbReference type="RefSeq" id="WP_160147426.1">
    <property type="nucleotide sequence ID" value="NZ_FCOE02000004.1"/>
</dbReference>
<keyword evidence="5" id="KW-1185">Reference proteome</keyword>
<keyword evidence="3" id="KW-0479">Metal-binding</keyword>
<dbReference type="OrthoDB" id="9807549at2"/>
<evidence type="ECO:0000256" key="2">
    <source>
        <dbReference type="ARBA" id="ARBA00022679"/>
    </source>
</evidence>
<protein>
    <submittedName>
        <fullName evidence="4">General stress protein A</fullName>
    </submittedName>
</protein>
<evidence type="ECO:0000256" key="1">
    <source>
        <dbReference type="ARBA" id="ARBA00022676"/>
    </source>
</evidence>
<dbReference type="GO" id="GO:0046872">
    <property type="term" value="F:metal ion binding"/>
    <property type="evidence" value="ECO:0007669"/>
    <property type="project" value="UniProtKB-KW"/>
</dbReference>
<dbReference type="PANTHER" id="PTHR13778">
    <property type="entry name" value="GLYCOSYLTRANSFERASE 8 DOMAIN-CONTAINING PROTEIN"/>
    <property type="match status" value="1"/>
</dbReference>
<dbReference type="Proteomes" id="UP000054911">
    <property type="component" value="Unassembled WGS sequence"/>
</dbReference>
<organism evidence="4 5">
    <name type="scientific">Caballeronia pedi</name>
    <dbReference type="NCBI Taxonomy" id="1777141"/>
    <lineage>
        <taxon>Bacteria</taxon>
        <taxon>Pseudomonadati</taxon>
        <taxon>Pseudomonadota</taxon>
        <taxon>Betaproteobacteria</taxon>
        <taxon>Burkholderiales</taxon>
        <taxon>Burkholderiaceae</taxon>
        <taxon>Caballeronia</taxon>
    </lineage>
</organism>
<dbReference type="Pfam" id="PF01501">
    <property type="entry name" value="Glyco_transf_8"/>
    <property type="match status" value="1"/>
</dbReference>
<accession>A0A158A2F1</accession>
<dbReference type="EMBL" id="FCOE02000004">
    <property type="protein sequence ID" value="SAK51925.1"/>
    <property type="molecule type" value="Genomic_DNA"/>
</dbReference>
<dbReference type="STRING" id="1777141.AWB80_01722"/>
<keyword evidence="2" id="KW-0808">Transferase</keyword>
<dbReference type="InterPro" id="IPR029044">
    <property type="entry name" value="Nucleotide-diphossugar_trans"/>
</dbReference>
<proteinExistence type="predicted"/>
<dbReference type="GO" id="GO:0016757">
    <property type="term" value="F:glycosyltransferase activity"/>
    <property type="evidence" value="ECO:0007669"/>
    <property type="project" value="UniProtKB-KW"/>
</dbReference>
<name>A0A158A2F1_9BURK</name>
<dbReference type="InterPro" id="IPR050748">
    <property type="entry name" value="Glycosyltrans_8_dom-fam"/>
</dbReference>
<dbReference type="AlphaFoldDB" id="A0A158A2F1"/>
<evidence type="ECO:0000313" key="5">
    <source>
        <dbReference type="Proteomes" id="UP000054911"/>
    </source>
</evidence>